<evidence type="ECO:0008006" key="6">
    <source>
        <dbReference type="Google" id="ProtNLM"/>
    </source>
</evidence>
<dbReference type="Gene3D" id="2.60.120.260">
    <property type="entry name" value="Galactose-binding domain-like"/>
    <property type="match status" value="1"/>
</dbReference>
<dbReference type="InterPro" id="IPR032527">
    <property type="entry name" value="DUF4959"/>
</dbReference>
<organism evidence="4 5">
    <name type="scientific">Petrimonas mucosa</name>
    <dbReference type="NCBI Taxonomy" id="1642646"/>
    <lineage>
        <taxon>Bacteria</taxon>
        <taxon>Pseudomonadati</taxon>
        <taxon>Bacteroidota</taxon>
        <taxon>Bacteroidia</taxon>
        <taxon>Bacteroidales</taxon>
        <taxon>Dysgonomonadaceae</taxon>
        <taxon>Petrimonas</taxon>
    </lineage>
</organism>
<dbReference type="InterPro" id="IPR032164">
    <property type="entry name" value="DUF5000"/>
</dbReference>
<feature type="domain" description="DUF5126" evidence="3">
    <location>
        <begin position="123"/>
        <end position="222"/>
    </location>
</feature>
<dbReference type="SUPFAM" id="SSF49785">
    <property type="entry name" value="Galactose-binding domain-like"/>
    <property type="match status" value="1"/>
</dbReference>
<feature type="domain" description="DUF4959" evidence="1">
    <location>
        <begin position="19"/>
        <end position="122"/>
    </location>
</feature>
<dbReference type="PROSITE" id="PS51257">
    <property type="entry name" value="PROKAR_LIPOPROTEIN"/>
    <property type="match status" value="1"/>
</dbReference>
<evidence type="ECO:0000313" key="5">
    <source>
        <dbReference type="Proteomes" id="UP000178485"/>
    </source>
</evidence>
<accession>A0A1G4G6K0</accession>
<dbReference type="InterPro" id="IPR008979">
    <property type="entry name" value="Galactose-bd-like_sf"/>
</dbReference>
<gene>
    <name evidence="4" type="ORF">ING2E5A_1251</name>
</gene>
<evidence type="ECO:0000259" key="2">
    <source>
        <dbReference type="Pfam" id="PF16391"/>
    </source>
</evidence>
<proteinExistence type="predicted"/>
<evidence type="ECO:0000259" key="1">
    <source>
        <dbReference type="Pfam" id="PF16323"/>
    </source>
</evidence>
<name>A0A1G4G6K0_9BACT</name>
<dbReference type="STRING" id="1642646.ING2E5A_1251"/>
<dbReference type="KEGG" id="pmuc:ING2E5A_1251"/>
<sequence length="392" mass="44873">MKPKILLFLLVIFSLIFTGCKEEYPGPLYEDESIPSPVENVQVKNIPGGARLKYTLPESENILYVKAVYEYPEGNIRNVISSAYTDTLLINGIGDTKEIEIELYCVNRSEQESEPVKVKINPLTPPVKLIRESFVMQETFGGVMVSFTNPTRADVVLTIMINNDNEWQPLETLYTNKDQGAFAARGQDSVLAEFGVFVKDRWNNRSDTLIMYLKPLFETQIPPPTPIYSLFNDYNKFYNNYTYSYLFDGIYGDPAATNYAGTLLNSPASKLPQSFTFDFGKPTEISRYKYWMRTNSYFNFGSPEIWEIWGANELDADWSKWTFISEFKAVKPSGLPVGTLSAEDRATAEAGLDFEFPVGTPRYRYLRWKTTKNFGSVDYVQFTELIFWGNQN</sequence>
<dbReference type="Pfam" id="PF16391">
    <property type="entry name" value="DUF5000"/>
    <property type="match status" value="1"/>
</dbReference>
<dbReference type="RefSeq" id="WP_071136626.1">
    <property type="nucleotide sequence ID" value="NZ_LT608328.1"/>
</dbReference>
<keyword evidence="5" id="KW-1185">Reference proteome</keyword>
<dbReference type="AlphaFoldDB" id="A0A1G4G6K0"/>
<dbReference type="Proteomes" id="UP000178485">
    <property type="component" value="Chromosome i"/>
</dbReference>
<dbReference type="Pfam" id="PF17166">
    <property type="entry name" value="DUF5126"/>
    <property type="match status" value="1"/>
</dbReference>
<feature type="domain" description="DUF5000" evidence="2">
    <location>
        <begin position="262"/>
        <end position="389"/>
    </location>
</feature>
<protein>
    <recommendedName>
        <fullName evidence="6">DUF4959 domain-containing protein</fullName>
    </recommendedName>
</protein>
<dbReference type="EMBL" id="LT608328">
    <property type="protein sequence ID" value="SCM57250.1"/>
    <property type="molecule type" value="Genomic_DNA"/>
</dbReference>
<evidence type="ECO:0000313" key="4">
    <source>
        <dbReference type="EMBL" id="SCM57250.1"/>
    </source>
</evidence>
<reference evidence="4 5" key="1">
    <citation type="submission" date="2016-08" db="EMBL/GenBank/DDBJ databases">
        <authorList>
            <person name="Seilhamer J.J."/>
        </authorList>
    </citation>
    <scope>NUCLEOTIDE SEQUENCE [LARGE SCALE GENOMIC DNA]</scope>
    <source>
        <strain evidence="4">ING2-E5A</strain>
    </source>
</reference>
<dbReference type="InterPro" id="IPR033431">
    <property type="entry name" value="DUF5126"/>
</dbReference>
<evidence type="ECO:0000259" key="3">
    <source>
        <dbReference type="Pfam" id="PF17166"/>
    </source>
</evidence>
<dbReference type="Pfam" id="PF16323">
    <property type="entry name" value="DUF4959"/>
    <property type="match status" value="1"/>
</dbReference>